<evidence type="ECO:0000313" key="2">
    <source>
        <dbReference type="Proteomes" id="UP000887561"/>
    </source>
</evidence>
<protein>
    <submittedName>
        <fullName evidence="3">Peptidase C1A papain C-terminal domain-containing protein</fullName>
    </submittedName>
</protein>
<dbReference type="WBParaSite" id="scaffold3078_cov213.g5967">
    <property type="protein sequence ID" value="scaffold3078_cov213.g5967"/>
    <property type="gene ID" value="scaffold3078_cov213.g5967"/>
</dbReference>
<organism evidence="2 3">
    <name type="scientific">Meloidogyne javanica</name>
    <name type="common">Root-knot nematode worm</name>
    <dbReference type="NCBI Taxonomy" id="6303"/>
    <lineage>
        <taxon>Eukaryota</taxon>
        <taxon>Metazoa</taxon>
        <taxon>Ecdysozoa</taxon>
        <taxon>Nematoda</taxon>
        <taxon>Chromadorea</taxon>
        <taxon>Rhabditida</taxon>
        <taxon>Tylenchina</taxon>
        <taxon>Tylenchomorpha</taxon>
        <taxon>Tylenchoidea</taxon>
        <taxon>Meloidogynidae</taxon>
        <taxon>Meloidogyninae</taxon>
        <taxon>Meloidogyne</taxon>
        <taxon>Meloidogyne incognita group</taxon>
    </lineage>
</organism>
<dbReference type="InterPro" id="IPR038765">
    <property type="entry name" value="Papain-like_cys_pep_sf"/>
</dbReference>
<keyword evidence="2" id="KW-1185">Reference proteome</keyword>
<accession>A0A915M7W4</accession>
<reference evidence="3" key="1">
    <citation type="submission" date="2022-11" db="UniProtKB">
        <authorList>
            <consortium name="WormBaseParasite"/>
        </authorList>
    </citation>
    <scope>IDENTIFICATION</scope>
</reference>
<sequence length="141" mass="15426">MSCTPGMWGCEGGDPYYAWKYTQNSGLVTGTNYTWNSGCKPYPFPPHGTTQYTAPSCVSSCTSSAWNVAYTQDKKYTKTTGYIQNNVAAIQNEIMANGSVVAAFDVYDDFMYYSSGQTSDVYVGGHAVRMIEFIGLAEFLG</sequence>
<evidence type="ECO:0000313" key="3">
    <source>
        <dbReference type="WBParaSite" id="scaffold3078_cov213.g5967"/>
    </source>
</evidence>
<dbReference type="InterPro" id="IPR000668">
    <property type="entry name" value="Peptidase_C1A_C"/>
</dbReference>
<dbReference type="AlphaFoldDB" id="A0A915M7W4"/>
<dbReference type="Gene3D" id="3.90.70.10">
    <property type="entry name" value="Cysteine proteinases"/>
    <property type="match status" value="1"/>
</dbReference>
<dbReference type="Proteomes" id="UP000887561">
    <property type="component" value="Unplaced"/>
</dbReference>
<evidence type="ECO:0000259" key="1">
    <source>
        <dbReference type="Pfam" id="PF00112"/>
    </source>
</evidence>
<dbReference type="Pfam" id="PF00112">
    <property type="entry name" value="Peptidase_C1"/>
    <property type="match status" value="1"/>
</dbReference>
<feature type="domain" description="Peptidase C1A papain C-terminal" evidence="1">
    <location>
        <begin position="2"/>
        <end position="131"/>
    </location>
</feature>
<proteinExistence type="predicted"/>
<dbReference type="GO" id="GO:0006508">
    <property type="term" value="P:proteolysis"/>
    <property type="evidence" value="ECO:0007669"/>
    <property type="project" value="InterPro"/>
</dbReference>
<dbReference type="GO" id="GO:0008234">
    <property type="term" value="F:cysteine-type peptidase activity"/>
    <property type="evidence" value="ECO:0007669"/>
    <property type="project" value="InterPro"/>
</dbReference>
<dbReference type="SUPFAM" id="SSF54001">
    <property type="entry name" value="Cysteine proteinases"/>
    <property type="match status" value="1"/>
</dbReference>
<name>A0A915M7W4_MELJA</name>